<dbReference type="Pfam" id="PF06803">
    <property type="entry name" value="DUF1232"/>
    <property type="match status" value="1"/>
</dbReference>
<evidence type="ECO:0000259" key="5">
    <source>
        <dbReference type="Pfam" id="PF06803"/>
    </source>
</evidence>
<dbReference type="AlphaFoldDB" id="A0A1M6DJ94"/>
<dbReference type="InterPro" id="IPR010652">
    <property type="entry name" value="DUF1232"/>
</dbReference>
<dbReference type="Proteomes" id="UP000191240">
    <property type="component" value="Unassembled WGS sequence"/>
</dbReference>
<accession>A0A1M6DJ94</accession>
<proteinExistence type="predicted"/>
<keyword evidence="2" id="KW-0812">Transmembrane</keyword>
<evidence type="ECO:0000313" key="7">
    <source>
        <dbReference type="Proteomes" id="UP000191240"/>
    </source>
</evidence>
<dbReference type="GO" id="GO:0012505">
    <property type="term" value="C:endomembrane system"/>
    <property type="evidence" value="ECO:0007669"/>
    <property type="project" value="UniProtKB-SubCell"/>
</dbReference>
<keyword evidence="4" id="KW-0472">Membrane</keyword>
<evidence type="ECO:0000256" key="2">
    <source>
        <dbReference type="ARBA" id="ARBA00022692"/>
    </source>
</evidence>
<name>A0A1M6DJ94_9FIRM</name>
<reference evidence="6 7" key="1">
    <citation type="submission" date="2016-11" db="EMBL/GenBank/DDBJ databases">
        <authorList>
            <person name="Jaros S."/>
            <person name="Januszkiewicz K."/>
            <person name="Wedrychowicz H."/>
        </authorList>
    </citation>
    <scope>NUCLEOTIDE SEQUENCE [LARGE SCALE GENOMIC DNA]</scope>
    <source>
        <strain evidence="6 7">DSM 3074</strain>
    </source>
</reference>
<sequence>MLCRNVAVEVVIMKDKTIDVDFSKIKVEKYVDDYSEEGLWNKIKENVTAIGIGLIYKALQLYYVAQSPNCPMRVKAGIYGALGYLISPFDFIPDFTPIAGYTDDAAAIGIALLLAQMYINDDIKAQAKGKIKDILGVKALEKLNEG</sequence>
<protein>
    <recommendedName>
        <fullName evidence="5">DUF1232 domain-containing protein</fullName>
    </recommendedName>
</protein>
<organism evidence="6 7">
    <name type="scientific">Anaerovibrio lipolyticus DSM 3074</name>
    <dbReference type="NCBI Taxonomy" id="1120997"/>
    <lineage>
        <taxon>Bacteria</taxon>
        <taxon>Bacillati</taxon>
        <taxon>Bacillota</taxon>
        <taxon>Negativicutes</taxon>
        <taxon>Selenomonadales</taxon>
        <taxon>Selenomonadaceae</taxon>
        <taxon>Anaerovibrio</taxon>
    </lineage>
</organism>
<feature type="domain" description="DUF1232" evidence="5">
    <location>
        <begin position="75"/>
        <end position="108"/>
    </location>
</feature>
<evidence type="ECO:0000256" key="3">
    <source>
        <dbReference type="ARBA" id="ARBA00022989"/>
    </source>
</evidence>
<keyword evidence="3" id="KW-1133">Transmembrane helix</keyword>
<evidence type="ECO:0000256" key="1">
    <source>
        <dbReference type="ARBA" id="ARBA00004127"/>
    </source>
</evidence>
<evidence type="ECO:0000313" key="6">
    <source>
        <dbReference type="EMBL" id="SHI73230.1"/>
    </source>
</evidence>
<evidence type="ECO:0000256" key="4">
    <source>
        <dbReference type="ARBA" id="ARBA00023136"/>
    </source>
</evidence>
<comment type="subcellular location">
    <subcellularLocation>
        <location evidence="1">Endomembrane system</location>
        <topology evidence="1">Multi-pass membrane protein</topology>
    </subcellularLocation>
</comment>
<dbReference type="EMBL" id="FQYW01000011">
    <property type="protein sequence ID" value="SHI73230.1"/>
    <property type="molecule type" value="Genomic_DNA"/>
</dbReference>
<gene>
    <name evidence="6" type="ORF">SAMN02745671_01509</name>
</gene>